<reference evidence="2" key="1">
    <citation type="submission" date="2017-02" db="UniProtKB">
        <authorList>
            <consortium name="WormBaseParasite"/>
        </authorList>
    </citation>
    <scope>IDENTIFICATION</scope>
</reference>
<accession>A0A0M3IVQ7</accession>
<dbReference type="AlphaFoldDB" id="A0A0M3IVQ7"/>
<sequence length="82" mass="10167">DREEDCATFFKKKALYRINYEKKRQSAKKRANVTRVEFYSSKHLQLNKTIHTLCFKWENNFKKKKKKFHHRYKGKKYSSFDI</sequence>
<evidence type="ECO:0000313" key="2">
    <source>
        <dbReference type="WBParaSite" id="ALUE_0002283501-mRNA-1"/>
    </source>
</evidence>
<proteinExistence type="predicted"/>
<keyword evidence="1" id="KW-1185">Reference proteome</keyword>
<dbReference type="WBParaSite" id="ALUE_0002283501-mRNA-1">
    <property type="protein sequence ID" value="ALUE_0002283501-mRNA-1"/>
    <property type="gene ID" value="ALUE_0002283501"/>
</dbReference>
<name>A0A0M3IVQ7_ASCLU</name>
<protein>
    <submittedName>
        <fullName evidence="2">Ovule protein</fullName>
    </submittedName>
</protein>
<dbReference type="Proteomes" id="UP000036681">
    <property type="component" value="Unplaced"/>
</dbReference>
<organism evidence="1 2">
    <name type="scientific">Ascaris lumbricoides</name>
    <name type="common">Giant roundworm</name>
    <dbReference type="NCBI Taxonomy" id="6252"/>
    <lineage>
        <taxon>Eukaryota</taxon>
        <taxon>Metazoa</taxon>
        <taxon>Ecdysozoa</taxon>
        <taxon>Nematoda</taxon>
        <taxon>Chromadorea</taxon>
        <taxon>Rhabditida</taxon>
        <taxon>Spirurina</taxon>
        <taxon>Ascaridomorpha</taxon>
        <taxon>Ascaridoidea</taxon>
        <taxon>Ascarididae</taxon>
        <taxon>Ascaris</taxon>
    </lineage>
</organism>
<evidence type="ECO:0000313" key="1">
    <source>
        <dbReference type="Proteomes" id="UP000036681"/>
    </source>
</evidence>